<evidence type="ECO:0000313" key="2">
    <source>
        <dbReference type="Proteomes" id="UP000219689"/>
    </source>
</evidence>
<gene>
    <name evidence="1" type="ORF">CP557_03320</name>
</gene>
<comment type="caution">
    <text evidence="1">The sequence shown here is derived from an EMBL/GenBank/DDBJ whole genome shotgun (WGS) entry which is preliminary data.</text>
</comment>
<sequence>MDAHADTPDRRVSYLEARMAVSPDRTPILAASRRRERVFVLRSVGRCLESPVHHHRVIGVGPEPLESR</sequence>
<evidence type="ECO:0000313" key="1">
    <source>
        <dbReference type="EMBL" id="PCR89649.1"/>
    </source>
</evidence>
<organism evidence="1 2">
    <name type="scientific">Natrinema ejinorense</name>
    <dbReference type="NCBI Taxonomy" id="373386"/>
    <lineage>
        <taxon>Archaea</taxon>
        <taxon>Methanobacteriati</taxon>
        <taxon>Methanobacteriota</taxon>
        <taxon>Stenosarchaea group</taxon>
        <taxon>Halobacteria</taxon>
        <taxon>Halobacteriales</taxon>
        <taxon>Natrialbaceae</taxon>
        <taxon>Natrinema</taxon>
    </lineage>
</organism>
<reference evidence="1 2" key="1">
    <citation type="submission" date="2017-09" db="EMBL/GenBank/DDBJ databases">
        <title>Genome sequences of Natrinema ejinorence JCM 13890T.</title>
        <authorList>
            <person name="Roh S.W."/>
            <person name="Kim Y.B."/>
            <person name="Kim J.Y."/>
        </authorList>
    </citation>
    <scope>NUCLEOTIDE SEQUENCE [LARGE SCALE GENOMIC DNA]</scope>
    <source>
        <strain evidence="1 2">JCM 13890</strain>
    </source>
</reference>
<dbReference type="EMBL" id="NXNI01000001">
    <property type="protein sequence ID" value="PCR89649.1"/>
    <property type="molecule type" value="Genomic_DNA"/>
</dbReference>
<dbReference type="Proteomes" id="UP000219689">
    <property type="component" value="Unassembled WGS sequence"/>
</dbReference>
<protein>
    <submittedName>
        <fullName evidence="1">Uncharacterized protein</fullName>
    </submittedName>
</protein>
<keyword evidence="2" id="KW-1185">Reference proteome</keyword>
<proteinExistence type="predicted"/>
<name>A0A2A5QS92_9EURY</name>
<dbReference type="AlphaFoldDB" id="A0A2A5QS92"/>
<accession>A0A2A5QS92</accession>